<evidence type="ECO:0000256" key="1">
    <source>
        <dbReference type="SAM" id="MobiDB-lite"/>
    </source>
</evidence>
<gene>
    <name evidence="2" type="ORF">CR513_37832</name>
</gene>
<feature type="region of interest" description="Disordered" evidence="1">
    <location>
        <begin position="1"/>
        <end position="68"/>
    </location>
</feature>
<comment type="caution">
    <text evidence="2">The sequence shown here is derived from an EMBL/GenBank/DDBJ whole genome shotgun (WGS) entry which is preliminary data.</text>
</comment>
<dbReference type="AlphaFoldDB" id="A0A371FT43"/>
<feature type="non-terminal residue" evidence="2">
    <location>
        <position position="1"/>
    </location>
</feature>
<feature type="compositionally biased region" description="Polar residues" evidence="1">
    <location>
        <begin position="28"/>
        <end position="40"/>
    </location>
</feature>
<dbReference type="OrthoDB" id="847067at2759"/>
<accession>A0A371FT43</accession>
<name>A0A371FT43_MUCPR</name>
<sequence length="165" mass="18955">MELELKERTERKKQNESVERKTNTNTNSVVITVYSESVTTRSRRQSEDSTNNPRFRSKGTAGSQGYDRRALLLAHSRQLRNEGSQKLQLPTNHSQPKTKSMLKGIWLSQLVRICSRSSSTQMPPTSSTWGNERVAFKERKERNPIASPFLSKMKNKLKQLSCKEI</sequence>
<keyword evidence="3" id="KW-1185">Reference proteome</keyword>
<protein>
    <submittedName>
        <fullName evidence="2">Uncharacterized protein</fullName>
    </submittedName>
</protein>
<proteinExistence type="predicted"/>
<evidence type="ECO:0000313" key="2">
    <source>
        <dbReference type="EMBL" id="RDX81484.1"/>
    </source>
</evidence>
<dbReference type="Proteomes" id="UP000257109">
    <property type="component" value="Unassembled WGS sequence"/>
</dbReference>
<evidence type="ECO:0000313" key="3">
    <source>
        <dbReference type="Proteomes" id="UP000257109"/>
    </source>
</evidence>
<reference evidence="2" key="1">
    <citation type="submission" date="2018-05" db="EMBL/GenBank/DDBJ databases">
        <title>Draft genome of Mucuna pruriens seed.</title>
        <authorList>
            <person name="Nnadi N.E."/>
            <person name="Vos R."/>
            <person name="Hasami M.H."/>
            <person name="Devisetty U.K."/>
            <person name="Aguiy J.C."/>
        </authorList>
    </citation>
    <scope>NUCLEOTIDE SEQUENCE [LARGE SCALE GENOMIC DNA]</scope>
    <source>
        <strain evidence="2">JCA_2017</strain>
    </source>
</reference>
<organism evidence="2 3">
    <name type="scientific">Mucuna pruriens</name>
    <name type="common">Velvet bean</name>
    <name type="synonym">Dolichos pruriens</name>
    <dbReference type="NCBI Taxonomy" id="157652"/>
    <lineage>
        <taxon>Eukaryota</taxon>
        <taxon>Viridiplantae</taxon>
        <taxon>Streptophyta</taxon>
        <taxon>Embryophyta</taxon>
        <taxon>Tracheophyta</taxon>
        <taxon>Spermatophyta</taxon>
        <taxon>Magnoliopsida</taxon>
        <taxon>eudicotyledons</taxon>
        <taxon>Gunneridae</taxon>
        <taxon>Pentapetalae</taxon>
        <taxon>rosids</taxon>
        <taxon>fabids</taxon>
        <taxon>Fabales</taxon>
        <taxon>Fabaceae</taxon>
        <taxon>Papilionoideae</taxon>
        <taxon>50 kb inversion clade</taxon>
        <taxon>NPAAA clade</taxon>
        <taxon>indigoferoid/millettioid clade</taxon>
        <taxon>Phaseoleae</taxon>
        <taxon>Mucuna</taxon>
    </lineage>
</organism>
<feature type="compositionally biased region" description="Basic and acidic residues" evidence="1">
    <location>
        <begin position="1"/>
        <end position="22"/>
    </location>
</feature>
<dbReference type="EMBL" id="QJKJ01007914">
    <property type="protein sequence ID" value="RDX81484.1"/>
    <property type="molecule type" value="Genomic_DNA"/>
</dbReference>